<dbReference type="Proteomes" id="UP000000763">
    <property type="component" value="Chromosome 6"/>
</dbReference>
<evidence type="ECO:0000313" key="4">
    <source>
        <dbReference type="Proteomes" id="UP000000763"/>
    </source>
</evidence>
<feature type="compositionally biased region" description="Gly residues" evidence="1">
    <location>
        <begin position="56"/>
        <end position="67"/>
    </location>
</feature>
<gene>
    <name evidence="3" type="ORF">P0417G12.6</name>
    <name evidence="2" type="ORF">P0429G06.23</name>
</gene>
<name>Q69WY7_ORYSJ</name>
<dbReference type="EMBL" id="AP003711">
    <property type="protein sequence ID" value="BAD35550.1"/>
    <property type="molecule type" value="Genomic_DNA"/>
</dbReference>
<evidence type="ECO:0000256" key="1">
    <source>
        <dbReference type="SAM" id="MobiDB-lite"/>
    </source>
</evidence>
<dbReference type="AlphaFoldDB" id="Q69WY7"/>
<evidence type="ECO:0000313" key="3">
    <source>
        <dbReference type="EMBL" id="BAD35550.1"/>
    </source>
</evidence>
<feature type="region of interest" description="Disordered" evidence="1">
    <location>
        <begin position="1"/>
        <end position="21"/>
    </location>
</feature>
<reference evidence="4" key="3">
    <citation type="journal article" date="2005" name="Nature">
        <title>The map-based sequence of the rice genome.</title>
        <authorList>
            <consortium name="International rice genome sequencing project (IRGSP)"/>
            <person name="Matsumoto T."/>
            <person name="Wu J."/>
            <person name="Kanamori H."/>
            <person name="Katayose Y."/>
            <person name="Fujisawa M."/>
            <person name="Namiki N."/>
            <person name="Mizuno H."/>
            <person name="Yamamoto K."/>
            <person name="Antonio B.A."/>
            <person name="Baba T."/>
            <person name="Sakata K."/>
            <person name="Nagamura Y."/>
            <person name="Aoki H."/>
            <person name="Arikawa K."/>
            <person name="Arita K."/>
            <person name="Bito T."/>
            <person name="Chiden Y."/>
            <person name="Fujitsuka N."/>
            <person name="Fukunaka R."/>
            <person name="Hamada M."/>
            <person name="Harada C."/>
            <person name="Hayashi A."/>
            <person name="Hijishita S."/>
            <person name="Honda M."/>
            <person name="Hosokawa S."/>
            <person name="Ichikawa Y."/>
            <person name="Idonuma A."/>
            <person name="Iijima M."/>
            <person name="Ikeda M."/>
            <person name="Ikeno M."/>
            <person name="Ito K."/>
            <person name="Ito S."/>
            <person name="Ito T."/>
            <person name="Ito Y."/>
            <person name="Ito Y."/>
            <person name="Iwabuchi A."/>
            <person name="Kamiya K."/>
            <person name="Karasawa W."/>
            <person name="Kurita K."/>
            <person name="Katagiri S."/>
            <person name="Kikuta A."/>
            <person name="Kobayashi H."/>
            <person name="Kobayashi N."/>
            <person name="Machita K."/>
            <person name="Maehara T."/>
            <person name="Masukawa M."/>
            <person name="Mizubayashi T."/>
            <person name="Mukai Y."/>
            <person name="Nagasaki H."/>
            <person name="Nagata Y."/>
            <person name="Naito S."/>
            <person name="Nakashima M."/>
            <person name="Nakama Y."/>
            <person name="Nakamichi Y."/>
            <person name="Nakamura M."/>
            <person name="Meguro A."/>
            <person name="Negishi M."/>
            <person name="Ohta I."/>
            <person name="Ohta T."/>
            <person name="Okamoto M."/>
            <person name="Ono N."/>
            <person name="Saji S."/>
            <person name="Sakaguchi M."/>
            <person name="Sakai K."/>
            <person name="Shibata M."/>
            <person name="Shimokawa T."/>
            <person name="Song J."/>
            <person name="Takazaki Y."/>
            <person name="Terasawa K."/>
            <person name="Tsugane M."/>
            <person name="Tsuji K."/>
            <person name="Ueda S."/>
            <person name="Waki K."/>
            <person name="Yamagata H."/>
            <person name="Yamamoto M."/>
            <person name="Yamamoto S."/>
            <person name="Yamane H."/>
            <person name="Yoshiki S."/>
            <person name="Yoshihara R."/>
            <person name="Yukawa K."/>
            <person name="Zhong H."/>
            <person name="Yano M."/>
            <person name="Yuan Q."/>
            <person name="Ouyang S."/>
            <person name="Liu J."/>
            <person name="Jones K.M."/>
            <person name="Gansberger K."/>
            <person name="Moffat K."/>
            <person name="Hill J."/>
            <person name="Bera J."/>
            <person name="Fadrosh D."/>
            <person name="Jin S."/>
            <person name="Johri S."/>
            <person name="Kim M."/>
            <person name="Overton L."/>
            <person name="Reardon M."/>
            <person name="Tsitrin T."/>
            <person name="Vuong H."/>
            <person name="Weaver B."/>
            <person name="Ciecko A."/>
            <person name="Tallon L."/>
            <person name="Jackson J."/>
            <person name="Pai G."/>
            <person name="Aken S.V."/>
            <person name="Utterback T."/>
            <person name="Reidmuller S."/>
            <person name="Feldblyum T."/>
            <person name="Hsiao J."/>
            <person name="Zismann V."/>
            <person name="Iobst S."/>
            <person name="de Vazeille A.R."/>
            <person name="Buell C.R."/>
            <person name="Ying K."/>
            <person name="Li Y."/>
            <person name="Lu T."/>
            <person name="Huang Y."/>
            <person name="Zhao Q."/>
            <person name="Feng Q."/>
            <person name="Zhang L."/>
            <person name="Zhu J."/>
            <person name="Weng Q."/>
            <person name="Mu J."/>
            <person name="Lu Y."/>
            <person name="Fan D."/>
            <person name="Liu Y."/>
            <person name="Guan J."/>
            <person name="Zhang Y."/>
            <person name="Yu S."/>
            <person name="Liu X."/>
            <person name="Zhang Y."/>
            <person name="Hong G."/>
            <person name="Han B."/>
            <person name="Choisne N."/>
            <person name="Demange N."/>
            <person name="Orjeda G."/>
            <person name="Samain S."/>
            <person name="Cattolico L."/>
            <person name="Pelletier E."/>
            <person name="Couloux A."/>
            <person name="Segurens B."/>
            <person name="Wincker P."/>
            <person name="D'Hont A."/>
            <person name="Scarpelli C."/>
            <person name="Weissenbach J."/>
            <person name="Salanoubat M."/>
            <person name="Quetier F."/>
            <person name="Yu Y."/>
            <person name="Kim H.R."/>
            <person name="Rambo T."/>
            <person name="Currie J."/>
            <person name="Collura K."/>
            <person name="Luo M."/>
            <person name="Yang T."/>
            <person name="Ammiraju J.S.S."/>
            <person name="Engler F."/>
            <person name="Soderlund C."/>
            <person name="Wing R.A."/>
            <person name="Palmer L.E."/>
            <person name="de la Bastide M."/>
            <person name="Spiegel L."/>
            <person name="Nascimento L."/>
            <person name="Zutavern T."/>
            <person name="O'Shaughnessy A."/>
            <person name="Dike S."/>
            <person name="Dedhia N."/>
            <person name="Preston R."/>
            <person name="Balija V."/>
            <person name="McCombie W.R."/>
            <person name="Chow T."/>
            <person name="Chen H."/>
            <person name="Chung M."/>
            <person name="Chen C."/>
            <person name="Shaw J."/>
            <person name="Wu H."/>
            <person name="Hsiao K."/>
            <person name="Chao Y."/>
            <person name="Chu M."/>
            <person name="Cheng C."/>
            <person name="Hour A."/>
            <person name="Lee P."/>
            <person name="Lin S."/>
            <person name="Lin Y."/>
            <person name="Liou J."/>
            <person name="Liu S."/>
            <person name="Hsing Y."/>
            <person name="Raghuvanshi S."/>
            <person name="Mohanty A."/>
            <person name="Bharti A.K."/>
            <person name="Gaur A."/>
            <person name="Gupta V."/>
            <person name="Kumar D."/>
            <person name="Ravi V."/>
            <person name="Vij S."/>
            <person name="Kapur A."/>
            <person name="Khurana P."/>
            <person name="Khurana P."/>
            <person name="Khurana J.P."/>
            <person name="Tyagi A.K."/>
            <person name="Gaikwad K."/>
            <person name="Singh A."/>
            <person name="Dalal V."/>
            <person name="Srivastava S."/>
            <person name="Dixit A."/>
            <person name="Pal A.K."/>
            <person name="Ghazi I.A."/>
            <person name="Yadav M."/>
            <person name="Pandit A."/>
            <person name="Bhargava A."/>
            <person name="Sureshbabu K."/>
            <person name="Batra K."/>
            <person name="Sharma T.R."/>
            <person name="Mohapatra T."/>
            <person name="Singh N.K."/>
            <person name="Messing J."/>
            <person name="Nelson A.B."/>
            <person name="Fuks G."/>
            <person name="Kavchok S."/>
            <person name="Keizer G."/>
            <person name="Linton E."/>
            <person name="Llaca V."/>
            <person name="Song R."/>
            <person name="Tanyolac B."/>
            <person name="Young S."/>
            <person name="Ho-Il K."/>
            <person name="Hahn J.H."/>
            <person name="Sangsakoo G."/>
            <person name="Vanavichit A."/>
            <person name="de Mattos Luiz.A.T."/>
            <person name="Zimmer P.D."/>
            <person name="Malone G."/>
            <person name="Dellagostin O."/>
            <person name="de Oliveira A.C."/>
            <person name="Bevan M."/>
            <person name="Bancroft I."/>
            <person name="Minx P."/>
            <person name="Cordum H."/>
            <person name="Wilson R."/>
            <person name="Cheng Z."/>
            <person name="Jin W."/>
            <person name="Jiang J."/>
            <person name="Leong S.A."/>
            <person name="Iwama H."/>
            <person name="Gojobori T."/>
            <person name="Itoh T."/>
            <person name="Niimura Y."/>
            <person name="Fujii Y."/>
            <person name="Habara T."/>
            <person name="Sakai H."/>
            <person name="Sato Y."/>
            <person name="Wilson G."/>
            <person name="Kumar K."/>
            <person name="McCouch S."/>
            <person name="Juretic N."/>
            <person name="Hoen D."/>
            <person name="Wright S."/>
            <person name="Bruskiewich R."/>
            <person name="Bureau T."/>
            <person name="Miyao A."/>
            <person name="Hirochika H."/>
            <person name="Nishikawa T."/>
            <person name="Kadowaki K."/>
            <person name="Sugiura M."/>
            <person name="Burr B."/>
            <person name="Sasaki T."/>
        </authorList>
    </citation>
    <scope>NUCLEOTIDE SEQUENCE [LARGE SCALE GENOMIC DNA]</scope>
    <source>
        <strain evidence="4">cv. Nipponbare</strain>
    </source>
</reference>
<organism evidence="3 4">
    <name type="scientific">Oryza sativa subsp. japonica</name>
    <name type="common">Rice</name>
    <dbReference type="NCBI Taxonomy" id="39947"/>
    <lineage>
        <taxon>Eukaryota</taxon>
        <taxon>Viridiplantae</taxon>
        <taxon>Streptophyta</taxon>
        <taxon>Embryophyta</taxon>
        <taxon>Tracheophyta</taxon>
        <taxon>Spermatophyta</taxon>
        <taxon>Magnoliopsida</taxon>
        <taxon>Liliopsida</taxon>
        <taxon>Poales</taxon>
        <taxon>Poaceae</taxon>
        <taxon>BOP clade</taxon>
        <taxon>Oryzoideae</taxon>
        <taxon>Oryzeae</taxon>
        <taxon>Oryzinae</taxon>
        <taxon>Oryza</taxon>
        <taxon>Oryza sativa</taxon>
    </lineage>
</organism>
<proteinExistence type="predicted"/>
<accession>Q69WY7</accession>
<feature type="region of interest" description="Disordered" evidence="1">
    <location>
        <begin position="44"/>
        <end position="77"/>
    </location>
</feature>
<evidence type="ECO:0000313" key="2">
    <source>
        <dbReference type="EMBL" id="BAD35518.1"/>
    </source>
</evidence>
<reference evidence="2" key="2">
    <citation type="submission" date="2001-05" db="EMBL/GenBank/DDBJ databases">
        <title>Oryza sativa nipponbare(GA3) genomic DNA, chromosome 6, PAC clone:P0429G06.</title>
        <authorList>
            <person name="Sasaki T."/>
            <person name="Matsumoto T."/>
            <person name="Yamamoto K."/>
        </authorList>
    </citation>
    <scope>NUCLEOTIDE SEQUENCE</scope>
</reference>
<reference evidence="4" key="4">
    <citation type="journal article" date="2008" name="Nucleic Acids Res.">
        <title>The rice annotation project database (RAP-DB): 2008 update.</title>
        <authorList>
            <consortium name="The rice annotation project (RAP)"/>
        </authorList>
    </citation>
    <scope>GENOME REANNOTATION</scope>
    <source>
        <strain evidence="4">cv. Nipponbare</strain>
    </source>
</reference>
<reference evidence="3" key="1">
    <citation type="submission" date="2001-05" db="EMBL/GenBank/DDBJ databases">
        <title>Oryza sativa nipponbare(GA3) genomic DNA, chromosome 6, PAC clone:P0417G12.</title>
        <authorList>
            <person name="Sasaki T."/>
            <person name="Matsumoto T."/>
            <person name="Yamamoto K."/>
        </authorList>
    </citation>
    <scope>NUCLEOTIDE SEQUENCE</scope>
</reference>
<protein>
    <submittedName>
        <fullName evidence="3">Uncharacterized protein</fullName>
    </submittedName>
</protein>
<dbReference type="EMBL" id="AP003626">
    <property type="protein sequence ID" value="BAD35518.1"/>
    <property type="molecule type" value="Genomic_DNA"/>
</dbReference>
<sequence length="139" mass="14583">MPGPGRHSPTRHHRTEKATALCRRTTADRSVVCRLWRRCGVGRRRRAAAHDDARRAGGGGGGAGVQDGGDRRPVGGAADDPCRWAGVTCVHTSSSSSGPRVVGVAIAGNNLSASTCADRCITCMHCQLVLESKIEAKLN</sequence>